<dbReference type="EMBL" id="JAEQMY010000029">
    <property type="protein sequence ID" value="MBL0405884.1"/>
    <property type="molecule type" value="Genomic_DNA"/>
</dbReference>
<comment type="caution">
    <text evidence="2">The sequence shown here is derived from an EMBL/GenBank/DDBJ whole genome shotgun (WGS) entry which is preliminary data.</text>
</comment>
<organism evidence="2 3">
    <name type="scientific">Microvirga aerilata</name>
    <dbReference type="NCBI Taxonomy" id="670292"/>
    <lineage>
        <taxon>Bacteria</taxon>
        <taxon>Pseudomonadati</taxon>
        <taxon>Pseudomonadota</taxon>
        <taxon>Alphaproteobacteria</taxon>
        <taxon>Hyphomicrobiales</taxon>
        <taxon>Methylobacteriaceae</taxon>
        <taxon>Microvirga</taxon>
    </lineage>
</organism>
<dbReference type="AlphaFoldDB" id="A0A937CYV2"/>
<feature type="compositionally biased region" description="Polar residues" evidence="1">
    <location>
        <begin position="7"/>
        <end position="17"/>
    </location>
</feature>
<feature type="compositionally biased region" description="Basic and acidic residues" evidence="1">
    <location>
        <begin position="58"/>
        <end position="67"/>
    </location>
</feature>
<name>A0A937CYV2_9HYPH</name>
<protein>
    <submittedName>
        <fullName evidence="2">Uncharacterized protein</fullName>
    </submittedName>
</protein>
<evidence type="ECO:0000313" key="3">
    <source>
        <dbReference type="Proteomes" id="UP000605848"/>
    </source>
</evidence>
<dbReference type="Proteomes" id="UP000605848">
    <property type="component" value="Unassembled WGS sequence"/>
</dbReference>
<reference evidence="2" key="1">
    <citation type="submission" date="2021-01" db="EMBL/GenBank/DDBJ databases">
        <title>Microvirga sp.</title>
        <authorList>
            <person name="Kim M.K."/>
        </authorList>
    </citation>
    <scope>NUCLEOTIDE SEQUENCE</scope>
    <source>
        <strain evidence="2">5420S-16</strain>
    </source>
</reference>
<proteinExistence type="predicted"/>
<keyword evidence="3" id="KW-1185">Reference proteome</keyword>
<accession>A0A937CYV2</accession>
<gene>
    <name evidence="2" type="ORF">JKG68_18150</name>
</gene>
<evidence type="ECO:0000313" key="2">
    <source>
        <dbReference type="EMBL" id="MBL0405884.1"/>
    </source>
</evidence>
<evidence type="ECO:0000256" key="1">
    <source>
        <dbReference type="SAM" id="MobiDB-lite"/>
    </source>
</evidence>
<dbReference type="RefSeq" id="WP_202062359.1">
    <property type="nucleotide sequence ID" value="NZ_JAEQMY010000029.1"/>
</dbReference>
<feature type="region of interest" description="Disordered" evidence="1">
    <location>
        <begin position="58"/>
        <end position="94"/>
    </location>
</feature>
<sequence>MADRKQVQASEDLSSAAQARRLAEEGLHEQAIGHNEEADRLLMQAQEIEPEVVAEVLREHDAARAPDARLQATADQDVERALPRIKPGPEQPSG</sequence>
<feature type="region of interest" description="Disordered" evidence="1">
    <location>
        <begin position="1"/>
        <end position="35"/>
    </location>
</feature>